<dbReference type="EMBL" id="FOPM01000037">
    <property type="protein sequence ID" value="SFH10918.1"/>
    <property type="molecule type" value="Genomic_DNA"/>
</dbReference>
<evidence type="ECO:0000313" key="3">
    <source>
        <dbReference type="Proteomes" id="UP000199229"/>
    </source>
</evidence>
<gene>
    <name evidence="2" type="ORF">SAMN05192565_1377</name>
</gene>
<protein>
    <submittedName>
        <fullName evidence="2">Uncharacterized protein</fullName>
    </submittedName>
</protein>
<name>A0A1I2XBP2_9HYPH</name>
<accession>A0A1I2XBP2</accession>
<sequence length="70" mass="7721">MPTASSDLSRRAAPDQGPADLPDSPPIEGAVDQTIHLRETVVRIADPFLLTLTDMLLFKLGRHLARRETE</sequence>
<feature type="region of interest" description="Disordered" evidence="1">
    <location>
        <begin position="1"/>
        <end position="29"/>
    </location>
</feature>
<evidence type="ECO:0000313" key="2">
    <source>
        <dbReference type="EMBL" id="SFH10918.1"/>
    </source>
</evidence>
<reference evidence="3" key="1">
    <citation type="submission" date="2016-10" db="EMBL/GenBank/DDBJ databases">
        <authorList>
            <person name="Varghese N."/>
            <person name="Submissions S."/>
        </authorList>
    </citation>
    <scope>NUCLEOTIDE SEQUENCE [LARGE SCALE GENOMIC DNA]</scope>
    <source>
        <strain evidence="3">Gh-105</strain>
    </source>
</reference>
<organism evidence="2 3">
    <name type="scientific">Methylobacterium gossipiicola</name>
    <dbReference type="NCBI Taxonomy" id="582675"/>
    <lineage>
        <taxon>Bacteria</taxon>
        <taxon>Pseudomonadati</taxon>
        <taxon>Pseudomonadota</taxon>
        <taxon>Alphaproteobacteria</taxon>
        <taxon>Hyphomicrobiales</taxon>
        <taxon>Methylobacteriaceae</taxon>
        <taxon>Methylobacterium</taxon>
    </lineage>
</organism>
<dbReference type="Proteomes" id="UP000199229">
    <property type="component" value="Unassembled WGS sequence"/>
</dbReference>
<dbReference type="AlphaFoldDB" id="A0A1I2XBP2"/>
<evidence type="ECO:0000256" key="1">
    <source>
        <dbReference type="SAM" id="MobiDB-lite"/>
    </source>
</evidence>
<dbReference type="RefSeq" id="WP_091975220.1">
    <property type="nucleotide sequence ID" value="NZ_FOPM01000037.1"/>
</dbReference>
<proteinExistence type="predicted"/>
<keyword evidence="3" id="KW-1185">Reference proteome</keyword>